<dbReference type="GO" id="GO:0009073">
    <property type="term" value="P:aromatic amino acid family biosynthetic process"/>
    <property type="evidence" value="ECO:0007669"/>
    <property type="project" value="UniProtKB-KW"/>
</dbReference>
<dbReference type="InterPro" id="IPR022893">
    <property type="entry name" value="Shikimate_DH_fam"/>
</dbReference>
<dbReference type="InterPro" id="IPR046346">
    <property type="entry name" value="Aminoacid_DH-like_N_sf"/>
</dbReference>
<dbReference type="NCBIfam" id="TIGR00507">
    <property type="entry name" value="aroE"/>
    <property type="match status" value="1"/>
</dbReference>
<proteinExistence type="inferred from homology"/>
<evidence type="ECO:0000256" key="4">
    <source>
        <dbReference type="ARBA" id="ARBA00023002"/>
    </source>
</evidence>
<comment type="caution">
    <text evidence="8">The sequence shown here is derived from an EMBL/GenBank/DDBJ whole genome shotgun (WGS) entry which is preliminary data.</text>
</comment>
<keyword evidence="4" id="KW-0560">Oxidoreductase</keyword>
<evidence type="ECO:0000259" key="7">
    <source>
        <dbReference type="Pfam" id="PF18317"/>
    </source>
</evidence>
<dbReference type="AlphaFoldDB" id="X1M985"/>
<evidence type="ECO:0000259" key="6">
    <source>
        <dbReference type="Pfam" id="PF08501"/>
    </source>
</evidence>
<dbReference type="GO" id="GO:0008652">
    <property type="term" value="P:amino acid biosynthetic process"/>
    <property type="evidence" value="ECO:0007669"/>
    <property type="project" value="UniProtKB-KW"/>
</dbReference>
<dbReference type="InterPro" id="IPR036291">
    <property type="entry name" value="NAD(P)-bd_dom_sf"/>
</dbReference>
<dbReference type="PANTHER" id="PTHR21089:SF1">
    <property type="entry name" value="BIFUNCTIONAL 3-DEHYDROQUINATE DEHYDRATASE_SHIKIMATE DEHYDROGENASE, CHLOROPLASTIC"/>
    <property type="match status" value="1"/>
</dbReference>
<dbReference type="GO" id="GO:0050661">
    <property type="term" value="F:NADP binding"/>
    <property type="evidence" value="ECO:0007669"/>
    <property type="project" value="InterPro"/>
</dbReference>
<organism evidence="8">
    <name type="scientific">marine sediment metagenome</name>
    <dbReference type="NCBI Taxonomy" id="412755"/>
    <lineage>
        <taxon>unclassified sequences</taxon>
        <taxon>metagenomes</taxon>
        <taxon>ecological metagenomes</taxon>
    </lineage>
</organism>
<name>X1M985_9ZZZZ</name>
<evidence type="ECO:0000256" key="1">
    <source>
        <dbReference type="ARBA" id="ARBA00012962"/>
    </source>
</evidence>
<dbReference type="PANTHER" id="PTHR21089">
    <property type="entry name" value="SHIKIMATE DEHYDROGENASE"/>
    <property type="match status" value="1"/>
</dbReference>
<keyword evidence="3" id="KW-0521">NADP</keyword>
<dbReference type="SUPFAM" id="SSF53223">
    <property type="entry name" value="Aminoacid dehydrogenase-like, N-terminal domain"/>
    <property type="match status" value="1"/>
</dbReference>
<evidence type="ECO:0000313" key="8">
    <source>
        <dbReference type="EMBL" id="GAI02909.1"/>
    </source>
</evidence>
<dbReference type="GO" id="GO:0004764">
    <property type="term" value="F:shikimate 3-dehydrogenase (NADP+) activity"/>
    <property type="evidence" value="ECO:0007669"/>
    <property type="project" value="UniProtKB-EC"/>
</dbReference>
<accession>X1M985</accession>
<evidence type="ECO:0000256" key="5">
    <source>
        <dbReference type="ARBA" id="ARBA00023141"/>
    </source>
</evidence>
<dbReference type="CDD" id="cd01065">
    <property type="entry name" value="NAD_bind_Shikimate_DH"/>
    <property type="match status" value="1"/>
</dbReference>
<gene>
    <name evidence="8" type="ORF">S06H3_16753</name>
</gene>
<reference evidence="8" key="1">
    <citation type="journal article" date="2014" name="Front. Microbiol.">
        <title>High frequency of phylogenetically diverse reductive dehalogenase-homologous genes in deep subseafloor sedimentary metagenomes.</title>
        <authorList>
            <person name="Kawai M."/>
            <person name="Futagami T."/>
            <person name="Toyoda A."/>
            <person name="Takaki Y."/>
            <person name="Nishi S."/>
            <person name="Hori S."/>
            <person name="Arai W."/>
            <person name="Tsubouchi T."/>
            <person name="Morono Y."/>
            <person name="Uchiyama I."/>
            <person name="Ito T."/>
            <person name="Fujiyama A."/>
            <person name="Inagaki F."/>
            <person name="Takami H."/>
        </authorList>
    </citation>
    <scope>NUCLEOTIDE SEQUENCE</scope>
    <source>
        <strain evidence="8">Expedition CK06-06</strain>
    </source>
</reference>
<dbReference type="InterPro" id="IPR013708">
    <property type="entry name" value="Shikimate_DH-bd_N"/>
</dbReference>
<keyword evidence="2" id="KW-0028">Amino-acid biosynthesis</keyword>
<dbReference type="EC" id="1.1.1.25" evidence="1"/>
<dbReference type="GO" id="GO:0019632">
    <property type="term" value="P:shikimate metabolic process"/>
    <property type="evidence" value="ECO:0007669"/>
    <property type="project" value="InterPro"/>
</dbReference>
<evidence type="ECO:0000256" key="3">
    <source>
        <dbReference type="ARBA" id="ARBA00022857"/>
    </source>
</evidence>
<dbReference type="InterPro" id="IPR041121">
    <property type="entry name" value="SDH_C"/>
</dbReference>
<sequence length="290" mass="31205">MTLPADSSTTLLGLFGHPVHHSLSPSIHNAAFRAAGLNWIYLAFEVEPSGLRRAFEGCRALQVVGLNITIPHKQSVIPLIDELSQEARLIGAVNTVHFVEGKAKGYNGDGRGFISALREEKGFNLSGKKICVIGAGGAGRAVAVQAAWEGAGQISIADLEEKKAEDLSLLINQRIKEDLALAGKIKGPQWEESISRADLVVDATPLGLEKDDPLSFDPNLLSSSALVVDLVYNPPQTRLLKEVKKLGRGAMNGLGMLVHQAALSWEIWTGRPAPLEVMKEAARSALRDKR</sequence>
<dbReference type="Pfam" id="PF08501">
    <property type="entry name" value="Shikimate_dh_N"/>
    <property type="match status" value="1"/>
</dbReference>
<feature type="domain" description="Shikimate dehydrogenase substrate binding N-terminal" evidence="6">
    <location>
        <begin position="14"/>
        <end position="96"/>
    </location>
</feature>
<dbReference type="SUPFAM" id="SSF51735">
    <property type="entry name" value="NAD(P)-binding Rossmann-fold domains"/>
    <property type="match status" value="1"/>
</dbReference>
<dbReference type="EMBL" id="BARV01008315">
    <property type="protein sequence ID" value="GAI02909.1"/>
    <property type="molecule type" value="Genomic_DNA"/>
</dbReference>
<dbReference type="Gene3D" id="3.40.50.10860">
    <property type="entry name" value="Leucine Dehydrogenase, chain A, domain 1"/>
    <property type="match status" value="1"/>
</dbReference>
<protein>
    <recommendedName>
        <fullName evidence="1">shikimate dehydrogenase (NADP(+))</fullName>
        <ecNumber evidence="1">1.1.1.25</ecNumber>
    </recommendedName>
</protein>
<evidence type="ECO:0000256" key="2">
    <source>
        <dbReference type="ARBA" id="ARBA00022605"/>
    </source>
</evidence>
<dbReference type="Gene3D" id="3.40.50.720">
    <property type="entry name" value="NAD(P)-binding Rossmann-like Domain"/>
    <property type="match status" value="1"/>
</dbReference>
<dbReference type="NCBIfam" id="NF001319">
    <property type="entry name" value="PRK00258.3-3"/>
    <property type="match status" value="1"/>
</dbReference>
<keyword evidence="5" id="KW-0057">Aromatic amino acid biosynthesis</keyword>
<dbReference type="GO" id="GO:0009423">
    <property type="term" value="P:chorismate biosynthetic process"/>
    <property type="evidence" value="ECO:0007669"/>
    <property type="project" value="TreeGrafter"/>
</dbReference>
<dbReference type="Pfam" id="PF18317">
    <property type="entry name" value="SDH_C"/>
    <property type="match status" value="1"/>
</dbReference>
<feature type="domain" description="SDH C-terminal" evidence="7">
    <location>
        <begin position="253"/>
        <end position="283"/>
    </location>
</feature>
<dbReference type="InterPro" id="IPR011342">
    <property type="entry name" value="Shikimate_DH"/>
</dbReference>
<dbReference type="HAMAP" id="MF_00222">
    <property type="entry name" value="Shikimate_DH_AroE"/>
    <property type="match status" value="1"/>
</dbReference>